<dbReference type="Proteomes" id="UP000320693">
    <property type="component" value="Unassembled WGS sequence"/>
</dbReference>
<dbReference type="EMBL" id="BJNH01000077">
    <property type="protein sequence ID" value="GEC28351.1"/>
    <property type="molecule type" value="Genomic_DNA"/>
</dbReference>
<name>A0ABQ0S660_9PSEU</name>
<organism evidence="1 2">
    <name type="scientific">Pseudonocardia saturnea</name>
    <dbReference type="NCBI Taxonomy" id="33909"/>
    <lineage>
        <taxon>Bacteria</taxon>
        <taxon>Bacillati</taxon>
        <taxon>Actinomycetota</taxon>
        <taxon>Actinomycetes</taxon>
        <taxon>Pseudonocardiales</taxon>
        <taxon>Pseudonocardiaceae</taxon>
        <taxon>Pseudonocardia</taxon>
    </lineage>
</organism>
<comment type="caution">
    <text evidence="1">The sequence shown here is derived from an EMBL/GenBank/DDBJ whole genome shotgun (WGS) entry which is preliminary data.</text>
</comment>
<reference evidence="1 2" key="1">
    <citation type="submission" date="2019-06" db="EMBL/GenBank/DDBJ databases">
        <title>Whole genome shotgun sequence of Pseudonocardia saturnea NBRC 14499.</title>
        <authorList>
            <person name="Hosoyama A."/>
            <person name="Uohara A."/>
            <person name="Ohji S."/>
            <person name="Ichikawa N."/>
        </authorList>
    </citation>
    <scope>NUCLEOTIDE SEQUENCE [LARGE SCALE GENOMIC DNA]</scope>
    <source>
        <strain evidence="1 2">NBRC 14499</strain>
    </source>
</reference>
<accession>A0ABQ0S660</accession>
<evidence type="ECO:0000313" key="2">
    <source>
        <dbReference type="Proteomes" id="UP000320693"/>
    </source>
</evidence>
<gene>
    <name evidence="1" type="ORF">PSA01_53800</name>
</gene>
<protein>
    <submittedName>
        <fullName evidence="1">Uncharacterized protein</fullName>
    </submittedName>
</protein>
<evidence type="ECO:0000313" key="1">
    <source>
        <dbReference type="EMBL" id="GEC28351.1"/>
    </source>
</evidence>
<keyword evidence="2" id="KW-1185">Reference proteome</keyword>
<dbReference type="RefSeq" id="WP_085910485.1">
    <property type="nucleotide sequence ID" value="NZ_BJNH01000077.1"/>
</dbReference>
<sequence length="78" mass="8378">MHPLIGLRRADQVAEVMAAADLTLPAEARDRLEAAVPYERGPLADFLESSAASPAVFGDAEVIGRRPPLRRRPASQVS</sequence>
<proteinExistence type="predicted"/>